<evidence type="ECO:0000256" key="2">
    <source>
        <dbReference type="ARBA" id="ARBA00023125"/>
    </source>
</evidence>
<feature type="DNA-binding region" description="H-T-H motif" evidence="4">
    <location>
        <begin position="32"/>
        <end position="51"/>
    </location>
</feature>
<gene>
    <name evidence="6" type="ORF">ACFQFQ_16320</name>
</gene>
<feature type="domain" description="HTH tetR-type" evidence="5">
    <location>
        <begin position="9"/>
        <end position="69"/>
    </location>
</feature>
<dbReference type="EMBL" id="JBHSWG010000001">
    <property type="protein sequence ID" value="MFC6760701.1"/>
    <property type="molecule type" value="Genomic_DNA"/>
</dbReference>
<dbReference type="Pfam" id="PF00440">
    <property type="entry name" value="TetR_N"/>
    <property type="match status" value="1"/>
</dbReference>
<organism evidence="6 7">
    <name type="scientific">Sulfitobacter porphyrae</name>
    <dbReference type="NCBI Taxonomy" id="1246864"/>
    <lineage>
        <taxon>Bacteria</taxon>
        <taxon>Pseudomonadati</taxon>
        <taxon>Pseudomonadota</taxon>
        <taxon>Alphaproteobacteria</taxon>
        <taxon>Rhodobacterales</taxon>
        <taxon>Roseobacteraceae</taxon>
        <taxon>Sulfitobacter</taxon>
    </lineage>
</organism>
<evidence type="ECO:0000259" key="5">
    <source>
        <dbReference type="PROSITE" id="PS50977"/>
    </source>
</evidence>
<proteinExistence type="predicted"/>
<dbReference type="PRINTS" id="PR00455">
    <property type="entry name" value="HTHTETR"/>
</dbReference>
<name>A0ABW2B4Z7_9RHOB</name>
<dbReference type="PANTHER" id="PTHR47506">
    <property type="entry name" value="TRANSCRIPTIONAL REGULATORY PROTEIN"/>
    <property type="match status" value="1"/>
</dbReference>
<comment type="caution">
    <text evidence="6">The sequence shown here is derived from an EMBL/GenBank/DDBJ whole genome shotgun (WGS) entry which is preliminary data.</text>
</comment>
<dbReference type="SUPFAM" id="SSF46689">
    <property type="entry name" value="Homeodomain-like"/>
    <property type="match status" value="1"/>
</dbReference>
<keyword evidence="7" id="KW-1185">Reference proteome</keyword>
<evidence type="ECO:0000313" key="6">
    <source>
        <dbReference type="EMBL" id="MFC6760701.1"/>
    </source>
</evidence>
<keyword evidence="2 4" id="KW-0238">DNA-binding</keyword>
<evidence type="ECO:0000256" key="3">
    <source>
        <dbReference type="ARBA" id="ARBA00023163"/>
    </source>
</evidence>
<protein>
    <submittedName>
        <fullName evidence="6">TetR/AcrR family transcriptional regulator</fullName>
    </submittedName>
</protein>
<dbReference type="InterPro" id="IPR009057">
    <property type="entry name" value="Homeodomain-like_sf"/>
</dbReference>
<sequence>MRVSREVAQENRQKVVDEAARLFRIHGYEGIGISGLMKAAGMTHGGFYKQFPDKTALMVEATQAAMAQHEKDWARRLEKAGATGWRPSGRPICTTVT</sequence>
<dbReference type="PANTHER" id="PTHR47506:SF7">
    <property type="entry name" value="TRANSCRIPTIONAL REGULATORY PROTEIN"/>
    <property type="match status" value="1"/>
</dbReference>
<dbReference type="PROSITE" id="PS50977">
    <property type="entry name" value="HTH_TETR_2"/>
    <property type="match status" value="1"/>
</dbReference>
<keyword evidence="3" id="KW-0804">Transcription</keyword>
<dbReference type="Proteomes" id="UP001596353">
    <property type="component" value="Unassembled WGS sequence"/>
</dbReference>
<evidence type="ECO:0000313" key="7">
    <source>
        <dbReference type="Proteomes" id="UP001596353"/>
    </source>
</evidence>
<dbReference type="Gene3D" id="1.10.357.10">
    <property type="entry name" value="Tetracycline Repressor, domain 2"/>
    <property type="match status" value="1"/>
</dbReference>
<reference evidence="7" key="1">
    <citation type="journal article" date="2019" name="Int. J. Syst. Evol. Microbiol.">
        <title>The Global Catalogue of Microorganisms (GCM) 10K type strain sequencing project: providing services to taxonomists for standard genome sequencing and annotation.</title>
        <authorList>
            <consortium name="The Broad Institute Genomics Platform"/>
            <consortium name="The Broad Institute Genome Sequencing Center for Infectious Disease"/>
            <person name="Wu L."/>
            <person name="Ma J."/>
        </authorList>
    </citation>
    <scope>NUCLEOTIDE SEQUENCE [LARGE SCALE GENOMIC DNA]</scope>
    <source>
        <strain evidence="7">CCUG 66188</strain>
    </source>
</reference>
<dbReference type="InterPro" id="IPR001647">
    <property type="entry name" value="HTH_TetR"/>
</dbReference>
<keyword evidence="1" id="KW-0805">Transcription regulation</keyword>
<evidence type="ECO:0000256" key="1">
    <source>
        <dbReference type="ARBA" id="ARBA00023015"/>
    </source>
</evidence>
<accession>A0ABW2B4Z7</accession>
<evidence type="ECO:0000256" key="4">
    <source>
        <dbReference type="PROSITE-ProRule" id="PRU00335"/>
    </source>
</evidence>